<name>A0ABT3CP16_9BACT</name>
<feature type="signal peptide" evidence="1">
    <location>
        <begin position="1"/>
        <end position="19"/>
    </location>
</feature>
<comment type="caution">
    <text evidence="2">The sequence shown here is derived from an EMBL/GenBank/DDBJ whole genome shotgun (WGS) entry which is preliminary data.</text>
</comment>
<dbReference type="EMBL" id="JAOYOD010000001">
    <property type="protein sequence ID" value="MCV9385283.1"/>
    <property type="molecule type" value="Genomic_DNA"/>
</dbReference>
<gene>
    <name evidence="2" type="ORF">N7U62_01340</name>
</gene>
<accession>A0ABT3CP16</accession>
<dbReference type="Proteomes" id="UP001300692">
    <property type="component" value="Unassembled WGS sequence"/>
</dbReference>
<organism evidence="2 3">
    <name type="scientific">Reichenbachiella ulvae</name>
    <dbReference type="NCBI Taxonomy" id="2980104"/>
    <lineage>
        <taxon>Bacteria</taxon>
        <taxon>Pseudomonadati</taxon>
        <taxon>Bacteroidota</taxon>
        <taxon>Cytophagia</taxon>
        <taxon>Cytophagales</taxon>
        <taxon>Reichenbachiellaceae</taxon>
        <taxon>Reichenbachiella</taxon>
    </lineage>
</organism>
<proteinExistence type="predicted"/>
<reference evidence="2 3" key="1">
    <citation type="submission" date="2022-10" db="EMBL/GenBank/DDBJ databases">
        <title>Comparative genomics and taxonomic characterization of three novel marine species of genus Reichenbachiella exhibiting antioxidant and polysaccharide degradation activities.</title>
        <authorList>
            <person name="Muhammad N."/>
            <person name="Lee Y.-J."/>
            <person name="Ko J."/>
            <person name="Kim S.-G."/>
        </authorList>
    </citation>
    <scope>NUCLEOTIDE SEQUENCE [LARGE SCALE GENOMIC DNA]</scope>
    <source>
        <strain evidence="2 3">ABR2-5</strain>
    </source>
</reference>
<sequence length="185" mass="21194">MYRIVLVIFLSLSFHFLFAQDVDLKTGLVTYKGSFENTEGNIESAESKIMDLLKEVSITDTLETEQIDGYTLITIHGGIPVYYSAKMASNYDPNSTASLWLKDAKPYGHFNYQGLIKIREGQIHFKFDEFVHHLPKKPKNSCGPIEQVKGHRTSEDYWNNYKMQVEEKMISLVEALEGSLTAETW</sequence>
<evidence type="ECO:0000256" key="1">
    <source>
        <dbReference type="SAM" id="SignalP"/>
    </source>
</evidence>
<evidence type="ECO:0000313" key="3">
    <source>
        <dbReference type="Proteomes" id="UP001300692"/>
    </source>
</evidence>
<feature type="chain" id="PRO_5045288175" description="DUF4468 domain-containing protein" evidence="1">
    <location>
        <begin position="20"/>
        <end position="185"/>
    </location>
</feature>
<evidence type="ECO:0000313" key="2">
    <source>
        <dbReference type="EMBL" id="MCV9385283.1"/>
    </source>
</evidence>
<keyword evidence="3" id="KW-1185">Reference proteome</keyword>
<evidence type="ECO:0008006" key="4">
    <source>
        <dbReference type="Google" id="ProtNLM"/>
    </source>
</evidence>
<keyword evidence="1" id="KW-0732">Signal</keyword>
<dbReference type="RefSeq" id="WP_264136075.1">
    <property type="nucleotide sequence ID" value="NZ_JAOYOD010000001.1"/>
</dbReference>
<protein>
    <recommendedName>
        <fullName evidence="4">DUF4468 domain-containing protein</fullName>
    </recommendedName>
</protein>